<dbReference type="PANTHER" id="PTHR33499:SF11">
    <property type="entry name" value="NO APICAL MERISTEM-ASSOCIATED C-TERMINAL DOMAIN-CONTAINING PROTEIN"/>
    <property type="match status" value="1"/>
</dbReference>
<dbReference type="Proteomes" id="UP001630127">
    <property type="component" value="Unassembled WGS sequence"/>
</dbReference>
<comment type="caution">
    <text evidence="1">The sequence shown here is derived from an EMBL/GenBank/DDBJ whole genome shotgun (WGS) entry which is preliminary data.</text>
</comment>
<feature type="non-terminal residue" evidence="1">
    <location>
        <position position="1"/>
    </location>
</feature>
<organism evidence="1 2">
    <name type="scientific">Cinchona calisaya</name>
    <dbReference type="NCBI Taxonomy" id="153742"/>
    <lineage>
        <taxon>Eukaryota</taxon>
        <taxon>Viridiplantae</taxon>
        <taxon>Streptophyta</taxon>
        <taxon>Embryophyta</taxon>
        <taxon>Tracheophyta</taxon>
        <taxon>Spermatophyta</taxon>
        <taxon>Magnoliopsida</taxon>
        <taxon>eudicotyledons</taxon>
        <taxon>Gunneridae</taxon>
        <taxon>Pentapetalae</taxon>
        <taxon>asterids</taxon>
        <taxon>lamiids</taxon>
        <taxon>Gentianales</taxon>
        <taxon>Rubiaceae</taxon>
        <taxon>Cinchonoideae</taxon>
        <taxon>Cinchoneae</taxon>
        <taxon>Cinchona</taxon>
    </lineage>
</organism>
<evidence type="ECO:0000313" key="2">
    <source>
        <dbReference type="Proteomes" id="UP001630127"/>
    </source>
</evidence>
<gene>
    <name evidence="1" type="ORF">ACH5RR_000016</name>
</gene>
<dbReference type="EMBL" id="JBJUIK010000001">
    <property type="protein sequence ID" value="KAL3536650.1"/>
    <property type="molecule type" value="Genomic_DNA"/>
</dbReference>
<evidence type="ECO:0000313" key="1">
    <source>
        <dbReference type="EMBL" id="KAL3536650.1"/>
    </source>
</evidence>
<accession>A0ABD3AZE4</accession>
<sequence length="172" mass="19891">VLAKRGPTRNIKLANRRRKSSPLSICIDEVSGRVVGDDAQHFISESGCIVRKLVSSSNPTWSKLSSELKDDIYNNCTQQYEVGNSSEVKTRIHQQLASQMKSFKHRLHKRFQKYPSKEEAMKHVPEGFDKEAWIKLCEEFDSKAFKCKKSEKPCRMSNSNYCWDNVNCKDNR</sequence>
<dbReference type="AlphaFoldDB" id="A0ABD3AZE4"/>
<reference evidence="1 2" key="1">
    <citation type="submission" date="2024-11" db="EMBL/GenBank/DDBJ databases">
        <title>A near-complete genome assembly of Cinchona calisaya.</title>
        <authorList>
            <person name="Lian D.C."/>
            <person name="Zhao X.W."/>
            <person name="Wei L."/>
        </authorList>
    </citation>
    <scope>NUCLEOTIDE SEQUENCE [LARGE SCALE GENOMIC DNA]</scope>
    <source>
        <tissue evidence="1">Nenye</tissue>
    </source>
</reference>
<proteinExistence type="predicted"/>
<dbReference type="PANTHER" id="PTHR33499">
    <property type="entry name" value="OS12G0282400 PROTEIN-RELATED"/>
    <property type="match status" value="1"/>
</dbReference>
<keyword evidence="2" id="KW-1185">Reference proteome</keyword>
<name>A0ABD3AZE4_9GENT</name>
<protein>
    <submittedName>
        <fullName evidence="1">Uncharacterized protein</fullName>
    </submittedName>
</protein>